<dbReference type="GO" id="GO:0005694">
    <property type="term" value="C:chromosome"/>
    <property type="evidence" value="ECO:0007669"/>
    <property type="project" value="TreeGrafter"/>
</dbReference>
<evidence type="ECO:0000256" key="3">
    <source>
        <dbReference type="ARBA" id="ARBA00022801"/>
    </source>
</evidence>
<feature type="compositionally biased region" description="Pro residues" evidence="10">
    <location>
        <begin position="1"/>
        <end position="10"/>
    </location>
</feature>
<feature type="domain" description="Helicase ATP-binding" evidence="11">
    <location>
        <begin position="858"/>
        <end position="1065"/>
    </location>
</feature>
<feature type="compositionally biased region" description="Polar residues" evidence="10">
    <location>
        <begin position="246"/>
        <end position="256"/>
    </location>
</feature>
<dbReference type="PROSITE" id="PS51194">
    <property type="entry name" value="HELICASE_CTER"/>
    <property type="match status" value="1"/>
</dbReference>
<evidence type="ECO:0000313" key="13">
    <source>
        <dbReference type="EMBL" id="GIQ82167.1"/>
    </source>
</evidence>
<dbReference type="EMBL" id="BDIP01000609">
    <property type="protein sequence ID" value="GIQ82167.1"/>
    <property type="molecule type" value="Genomic_DNA"/>
</dbReference>
<organism evidence="13 14">
    <name type="scientific">Kipferlia bialata</name>
    <dbReference type="NCBI Taxonomy" id="797122"/>
    <lineage>
        <taxon>Eukaryota</taxon>
        <taxon>Metamonada</taxon>
        <taxon>Carpediemonas-like organisms</taxon>
        <taxon>Kipferlia</taxon>
    </lineage>
</organism>
<keyword evidence="2" id="KW-0547">Nucleotide-binding</keyword>
<dbReference type="GO" id="GO:0005524">
    <property type="term" value="F:ATP binding"/>
    <property type="evidence" value="ECO:0007669"/>
    <property type="project" value="UniProtKB-KW"/>
</dbReference>
<feature type="compositionally biased region" description="Basic and acidic residues" evidence="10">
    <location>
        <begin position="186"/>
        <end position="196"/>
    </location>
</feature>
<reference evidence="13 14" key="1">
    <citation type="journal article" date="2018" name="PLoS ONE">
        <title>The draft genome of Kipferlia bialata reveals reductive genome evolution in fornicate parasites.</title>
        <authorList>
            <person name="Tanifuji G."/>
            <person name="Takabayashi S."/>
            <person name="Kume K."/>
            <person name="Takagi M."/>
            <person name="Nakayama T."/>
            <person name="Kamikawa R."/>
            <person name="Inagaki Y."/>
            <person name="Hashimoto T."/>
        </authorList>
    </citation>
    <scope>NUCLEOTIDE SEQUENCE [LARGE SCALE GENOMIC DNA]</scope>
    <source>
        <strain evidence="13">NY0173</strain>
    </source>
</reference>
<feature type="region of interest" description="Disordered" evidence="10">
    <location>
        <begin position="1360"/>
        <end position="1390"/>
    </location>
</feature>
<evidence type="ECO:0000256" key="10">
    <source>
        <dbReference type="SAM" id="MobiDB-lite"/>
    </source>
</evidence>
<feature type="region of interest" description="Disordered" evidence="10">
    <location>
        <begin position="1"/>
        <end position="416"/>
    </location>
</feature>
<feature type="compositionally biased region" description="Low complexity" evidence="10">
    <location>
        <begin position="269"/>
        <end position="280"/>
    </location>
</feature>
<name>A0A9K3GGX1_9EUKA</name>
<evidence type="ECO:0000259" key="11">
    <source>
        <dbReference type="PROSITE" id="PS51192"/>
    </source>
</evidence>
<evidence type="ECO:0000256" key="2">
    <source>
        <dbReference type="ARBA" id="ARBA00022741"/>
    </source>
</evidence>
<dbReference type="CDD" id="cd17920">
    <property type="entry name" value="DEXHc_RecQ"/>
    <property type="match status" value="1"/>
</dbReference>
<feature type="compositionally biased region" description="Polar residues" evidence="10">
    <location>
        <begin position="34"/>
        <end position="43"/>
    </location>
</feature>
<feature type="compositionally biased region" description="Low complexity" evidence="10">
    <location>
        <begin position="124"/>
        <end position="139"/>
    </location>
</feature>
<feature type="compositionally biased region" description="Basic and acidic residues" evidence="10">
    <location>
        <begin position="87"/>
        <end position="97"/>
    </location>
</feature>
<evidence type="ECO:0000256" key="6">
    <source>
        <dbReference type="ARBA" id="ARBA00023125"/>
    </source>
</evidence>
<feature type="compositionally biased region" description="Pro residues" evidence="10">
    <location>
        <begin position="197"/>
        <end position="206"/>
    </location>
</feature>
<dbReference type="Proteomes" id="UP000265618">
    <property type="component" value="Unassembled WGS sequence"/>
</dbReference>
<dbReference type="Pfam" id="PF00270">
    <property type="entry name" value="DEAD"/>
    <property type="match status" value="2"/>
</dbReference>
<dbReference type="Pfam" id="PF00271">
    <property type="entry name" value="Helicase_C"/>
    <property type="match status" value="1"/>
</dbReference>
<evidence type="ECO:0000256" key="4">
    <source>
        <dbReference type="ARBA" id="ARBA00022806"/>
    </source>
</evidence>
<evidence type="ECO:0000313" key="14">
    <source>
        <dbReference type="Proteomes" id="UP000265618"/>
    </source>
</evidence>
<dbReference type="PANTHER" id="PTHR13710">
    <property type="entry name" value="DNA HELICASE RECQ FAMILY MEMBER"/>
    <property type="match status" value="1"/>
</dbReference>
<dbReference type="InterPro" id="IPR004589">
    <property type="entry name" value="DNA_helicase_ATP-dep_RecQ"/>
</dbReference>
<dbReference type="EC" id="5.6.2.4" evidence="9"/>
<feature type="compositionally biased region" description="Polar residues" evidence="10">
    <location>
        <begin position="520"/>
        <end position="532"/>
    </location>
</feature>
<evidence type="ECO:0000256" key="7">
    <source>
        <dbReference type="ARBA" id="ARBA00023235"/>
    </source>
</evidence>
<dbReference type="SMART" id="SM00490">
    <property type="entry name" value="HELICc"/>
    <property type="match status" value="1"/>
</dbReference>
<proteinExistence type="inferred from homology"/>
<comment type="similarity">
    <text evidence="1">Belongs to the helicase family. RecQ subfamily.</text>
</comment>
<dbReference type="Gene3D" id="3.40.50.300">
    <property type="entry name" value="P-loop containing nucleotide triphosphate hydrolases"/>
    <property type="match status" value="2"/>
</dbReference>
<keyword evidence="4 13" id="KW-0347">Helicase</keyword>
<evidence type="ECO:0000256" key="9">
    <source>
        <dbReference type="ARBA" id="ARBA00034808"/>
    </source>
</evidence>
<dbReference type="InterPro" id="IPR002464">
    <property type="entry name" value="DNA/RNA_helicase_DEAH_CS"/>
</dbReference>
<dbReference type="InterPro" id="IPR027417">
    <property type="entry name" value="P-loop_NTPase"/>
</dbReference>
<dbReference type="PROSITE" id="PS00690">
    <property type="entry name" value="DEAH_ATP_HELICASE"/>
    <property type="match status" value="1"/>
</dbReference>
<dbReference type="OrthoDB" id="10261556at2759"/>
<dbReference type="GO" id="GO:0000724">
    <property type="term" value="P:double-strand break repair via homologous recombination"/>
    <property type="evidence" value="ECO:0007669"/>
    <property type="project" value="TreeGrafter"/>
</dbReference>
<sequence length="1390" mass="145609">MSDDTPPSPSPQYRGGRQGRDYPAGRTQGRGVPVSQSNASTSRVPRPYAYAPAPTPNQGEDSECMSFGDTESEGGAEESSELIMSPDVKRGGPEHRALRLGMTQGGVVTQAERERERMRERGSRGVSVSAGKPSSIPNIPSRPPPPVSHASPLCGLESSDSDSSDIDAGMQDIDAYIRQATQVGGGERERERERRPAPTPSAPPVPSVSTGMYSMPRVPPSRGTDPMSYSRGGILPDPVLRAKAEGNNSTYPSQSYGGQGAGYMRAPVSYSSAGGDSSSALPQFGVTHPLPTHPLPTQPCVPSASAVTGGAPHPVSDGLFSHLDSDSDSEDGSSGGGETLYLSMGQPNRGAPSGYAPSAGIPPVSTGELSPPDIHMEPTPQPQAPPSSGTSSLYGRPTPRSVYHQPQQPTDTTSSGAHVDVYAQPKVESHGPGVPIPTQSHSHGVYGGGMQGSSTGHAPQPHISTGAYGTGAGGNPYQRERQDTNHNPYRRVDTPVHSNTAHGMGGGPYHHVPAPVYANSGPSAVSRPTGTVPSVHRERERERDSDGHGTDALDIDIVEVVETGPMGAAPVPSIPIPPRAGPSLSTFFPAHSLPPVPVSLSTQSPSEVSECGVEYAFNAQPLSAVSIPRPPSPIVPQVDSFNGAAVPIPTANGNGNGAGYGGTGGAMPQGGGYNSNAPPPLPYGGQGGVTPGAQGGMCRQGVMGGGGRGIPDDYDDVIDFESDPPAPQPKRGMDPTVPTIPAGMADRATGGYNAYDMRGIPATTFAGSEGVSAPVVSGPKPGLGGGMGMGMQGQTGSAHPRHPSSAAGATRPLVAGWSPDVSGPVREYGGQYHWSDRLIRVLSRLGVPRPRPAQLPVMNAALSGRDVLAVLPTGYGKSLCFQGPACIAGGITVVVSPLLSLIADQMASLQEKGIRCVHLAGSTGRGKGKAKARQGEDPADALDRVSVVSSPYDLRDIVERTIGQGARQGGRQSELSGAIVVFTTPEKLVQSRATTDVLSQLHVSRIVIDEAHCISQYHSDFRPDYQLLGGVRGLLPNIPCLCLTATASTNDIREICRCMALSNPCVFVAPMFRPNISISVVPFSGGVGSVLNRVITERFLGQSGIVYCLSRKDAETLSKQSPLRAVCYHAGISQSAKESIQRRWRSGETMAVYATVAFGMGIDRPDTRWVVHATLPKCIEGYMQEIGRAGRDGKQCQAVLLYKAADATRWARLLSQPSYSLTVVQYMACQTHTCRWRVALGFFGHVCPTPCGACDVCMDTGIEVGVNAQKQGRAVLSLVQGNDQMPFGELCKKAKSACPGSKDMLIAEVVIRMMYQNVLKQNRVAVGRRNCRLPIGLGGAVLDLDSLSFNIRPLLKKEVEGDTKAKAGGKGKGAGGYVKKKRAPRKPRQR</sequence>
<dbReference type="PROSITE" id="PS51192">
    <property type="entry name" value="HELICASE_ATP_BIND_1"/>
    <property type="match status" value="1"/>
</dbReference>
<keyword evidence="14" id="KW-1185">Reference proteome</keyword>
<comment type="caution">
    <text evidence="13">The sequence shown here is derived from an EMBL/GenBank/DDBJ whole genome shotgun (WGS) entry which is preliminary data.</text>
</comment>
<feature type="compositionally biased region" description="Acidic residues" evidence="10">
    <location>
        <begin position="70"/>
        <end position="80"/>
    </location>
</feature>
<evidence type="ECO:0000259" key="12">
    <source>
        <dbReference type="PROSITE" id="PS51194"/>
    </source>
</evidence>
<keyword evidence="3" id="KW-0378">Hydrolase</keyword>
<feature type="compositionally biased region" description="Basic and acidic residues" evidence="10">
    <location>
        <begin position="535"/>
        <end position="551"/>
    </location>
</feature>
<keyword evidence="5" id="KW-0067">ATP-binding</keyword>
<dbReference type="GO" id="GO:0005737">
    <property type="term" value="C:cytoplasm"/>
    <property type="evidence" value="ECO:0007669"/>
    <property type="project" value="TreeGrafter"/>
</dbReference>
<feature type="compositionally biased region" description="Basic and acidic residues" evidence="10">
    <location>
        <begin position="111"/>
        <end position="123"/>
    </location>
</feature>
<keyword evidence="6" id="KW-0238">DNA-binding</keyword>
<feature type="region of interest" description="Disordered" evidence="10">
    <location>
        <begin position="508"/>
        <end position="551"/>
    </location>
</feature>
<dbReference type="GO" id="GO:0016787">
    <property type="term" value="F:hydrolase activity"/>
    <property type="evidence" value="ECO:0007669"/>
    <property type="project" value="UniProtKB-KW"/>
</dbReference>
<feature type="compositionally biased region" description="Basic residues" evidence="10">
    <location>
        <begin position="1378"/>
        <end position="1390"/>
    </location>
</feature>
<protein>
    <recommendedName>
        <fullName evidence="9">DNA 3'-5' helicase</fullName>
        <ecNumber evidence="9">5.6.2.4</ecNumber>
    </recommendedName>
</protein>
<dbReference type="InterPro" id="IPR011545">
    <property type="entry name" value="DEAD/DEAH_box_helicase_dom"/>
</dbReference>
<dbReference type="SMART" id="SM00487">
    <property type="entry name" value="DEXDc"/>
    <property type="match status" value="1"/>
</dbReference>
<evidence type="ECO:0000256" key="1">
    <source>
        <dbReference type="ARBA" id="ARBA00005446"/>
    </source>
</evidence>
<evidence type="ECO:0000256" key="5">
    <source>
        <dbReference type="ARBA" id="ARBA00022840"/>
    </source>
</evidence>
<feature type="domain" description="Helicase C-terminal" evidence="12">
    <location>
        <begin position="1090"/>
        <end position="1235"/>
    </location>
</feature>
<feature type="compositionally biased region" description="Polar residues" evidence="10">
    <location>
        <begin position="404"/>
        <end position="416"/>
    </location>
</feature>
<dbReference type="GO" id="GO:0043138">
    <property type="term" value="F:3'-5' DNA helicase activity"/>
    <property type="evidence" value="ECO:0007669"/>
    <property type="project" value="UniProtKB-EC"/>
</dbReference>
<dbReference type="NCBIfam" id="TIGR00614">
    <property type="entry name" value="recQ_fam"/>
    <property type="match status" value="1"/>
</dbReference>
<dbReference type="InterPro" id="IPR014001">
    <property type="entry name" value="Helicase_ATP-bd"/>
</dbReference>
<accession>A0A9K3GGX1</accession>
<comment type="catalytic activity">
    <reaction evidence="8">
        <text>Couples ATP hydrolysis with the unwinding of duplex DNA by translocating in the 3'-5' direction.</text>
        <dbReference type="EC" id="5.6.2.4"/>
    </reaction>
</comment>
<keyword evidence="7" id="KW-0413">Isomerase</keyword>
<evidence type="ECO:0000256" key="8">
    <source>
        <dbReference type="ARBA" id="ARBA00034617"/>
    </source>
</evidence>
<dbReference type="InterPro" id="IPR001650">
    <property type="entry name" value="Helicase_C-like"/>
</dbReference>
<dbReference type="GO" id="GO:0003677">
    <property type="term" value="F:DNA binding"/>
    <property type="evidence" value="ECO:0007669"/>
    <property type="project" value="UniProtKB-KW"/>
</dbReference>
<dbReference type="PANTHER" id="PTHR13710:SF105">
    <property type="entry name" value="ATP-DEPENDENT DNA HELICASE Q1"/>
    <property type="match status" value="1"/>
</dbReference>
<gene>
    <name evidence="13" type="ORF">KIPB_003253</name>
</gene>
<dbReference type="GO" id="GO:0009378">
    <property type="term" value="F:four-way junction helicase activity"/>
    <property type="evidence" value="ECO:0007669"/>
    <property type="project" value="TreeGrafter"/>
</dbReference>
<dbReference type="SUPFAM" id="SSF52540">
    <property type="entry name" value="P-loop containing nucleoside triphosphate hydrolases"/>
    <property type="match status" value="1"/>
</dbReference>